<keyword evidence="5" id="KW-0805">Transcription regulation</keyword>
<evidence type="ECO:0000313" key="12">
    <source>
        <dbReference type="EMBL" id="GBN46254.1"/>
    </source>
</evidence>
<comment type="caution">
    <text evidence="12">The sequence shown here is derived from an EMBL/GenBank/DDBJ whole genome shotgun (WGS) entry which is preliminary data.</text>
</comment>
<feature type="domain" description="Homeobox" evidence="11">
    <location>
        <begin position="117"/>
        <end position="164"/>
    </location>
</feature>
<dbReference type="Pfam" id="PF00046">
    <property type="entry name" value="Homeodomain"/>
    <property type="match status" value="1"/>
</dbReference>
<dbReference type="PROSITE" id="PS50071">
    <property type="entry name" value="HOMEOBOX_2"/>
    <property type="match status" value="1"/>
</dbReference>
<dbReference type="OrthoDB" id="6159439at2759"/>
<dbReference type="GO" id="GO:0030154">
    <property type="term" value="P:cell differentiation"/>
    <property type="evidence" value="ECO:0007669"/>
    <property type="project" value="UniProtKB-KW"/>
</dbReference>
<keyword evidence="13" id="KW-1185">Reference proteome</keyword>
<feature type="region of interest" description="Disordered" evidence="10">
    <location>
        <begin position="62"/>
        <end position="126"/>
    </location>
</feature>
<evidence type="ECO:0000256" key="9">
    <source>
        <dbReference type="RuleBase" id="RU000682"/>
    </source>
</evidence>
<name>A0A4Y2P4F1_ARAVE</name>
<dbReference type="InterPro" id="IPR001356">
    <property type="entry name" value="HD"/>
</dbReference>
<dbReference type="SUPFAM" id="SSF46689">
    <property type="entry name" value="Homeodomain-like"/>
    <property type="match status" value="1"/>
</dbReference>
<evidence type="ECO:0000256" key="5">
    <source>
        <dbReference type="ARBA" id="ARBA00023015"/>
    </source>
</evidence>
<evidence type="ECO:0000256" key="6">
    <source>
        <dbReference type="ARBA" id="ARBA00023163"/>
    </source>
</evidence>
<keyword evidence="3" id="KW-0221">Differentiation</keyword>
<dbReference type="PANTHER" id="PTHR46799:SF1">
    <property type="entry name" value="HOMEOBOX PROTEIN UNC-4 HOMOLOG"/>
    <property type="match status" value="1"/>
</dbReference>
<organism evidence="12 13">
    <name type="scientific">Araneus ventricosus</name>
    <name type="common">Orbweaver spider</name>
    <name type="synonym">Epeira ventricosa</name>
    <dbReference type="NCBI Taxonomy" id="182803"/>
    <lineage>
        <taxon>Eukaryota</taxon>
        <taxon>Metazoa</taxon>
        <taxon>Ecdysozoa</taxon>
        <taxon>Arthropoda</taxon>
        <taxon>Chelicerata</taxon>
        <taxon>Arachnida</taxon>
        <taxon>Araneae</taxon>
        <taxon>Araneomorphae</taxon>
        <taxon>Entelegynae</taxon>
        <taxon>Araneoidea</taxon>
        <taxon>Araneidae</taxon>
        <taxon>Araneus</taxon>
    </lineage>
</organism>
<dbReference type="GO" id="GO:0005634">
    <property type="term" value="C:nucleus"/>
    <property type="evidence" value="ECO:0007669"/>
    <property type="project" value="UniProtKB-SubCell"/>
</dbReference>
<keyword evidence="6" id="KW-0804">Transcription</keyword>
<feature type="non-terminal residue" evidence="12">
    <location>
        <position position="164"/>
    </location>
</feature>
<sequence length="164" mass="18526">MDSRLYATGPLVGTLPIAPYSVPLGHHYARLRPGVPQSYSIEGILGVQPPFVASVPDTPAVHRGSQQKIVPSPVGKPSLPKKVSSNSSRLPEERNSAEIRRRQQRQEEAEAEEEEEEKRRRTRTNFNGWQLEELEKAFEASHYPDVFMREALASRLDLIESRVQ</sequence>
<dbReference type="Proteomes" id="UP000499080">
    <property type="component" value="Unassembled WGS sequence"/>
</dbReference>
<proteinExistence type="inferred from homology"/>
<keyword evidence="8 9" id="KW-0371">Homeobox</keyword>
<keyword evidence="8 9" id="KW-0238">DNA-binding</keyword>
<protein>
    <submittedName>
        <fullName evidence="12">Homeobox protein unc-4</fullName>
    </submittedName>
</protein>
<dbReference type="CDD" id="cd00086">
    <property type="entry name" value="homeodomain"/>
    <property type="match status" value="1"/>
</dbReference>
<dbReference type="GO" id="GO:0010468">
    <property type="term" value="P:regulation of gene expression"/>
    <property type="evidence" value="ECO:0007669"/>
    <property type="project" value="TreeGrafter"/>
</dbReference>
<dbReference type="AlphaFoldDB" id="A0A4Y2P4F1"/>
<evidence type="ECO:0000256" key="8">
    <source>
        <dbReference type="PROSITE-ProRule" id="PRU00108"/>
    </source>
</evidence>
<evidence type="ECO:0000256" key="10">
    <source>
        <dbReference type="SAM" id="MobiDB-lite"/>
    </source>
</evidence>
<keyword evidence="4" id="KW-0524">Neurogenesis</keyword>
<evidence type="ECO:0000259" key="11">
    <source>
        <dbReference type="PROSITE" id="PS50071"/>
    </source>
</evidence>
<evidence type="ECO:0000256" key="7">
    <source>
        <dbReference type="ARBA" id="ARBA00038351"/>
    </source>
</evidence>
<dbReference type="SMART" id="SM00389">
    <property type="entry name" value="HOX"/>
    <property type="match status" value="1"/>
</dbReference>
<keyword evidence="2" id="KW-0217">Developmental protein</keyword>
<dbReference type="PANTHER" id="PTHR46799">
    <property type="entry name" value="HOMEOBOX PROTEIN UNC-4 HOMOLOG"/>
    <property type="match status" value="1"/>
</dbReference>
<evidence type="ECO:0000256" key="4">
    <source>
        <dbReference type="ARBA" id="ARBA00022902"/>
    </source>
</evidence>
<evidence type="ECO:0000256" key="3">
    <source>
        <dbReference type="ARBA" id="ARBA00022782"/>
    </source>
</evidence>
<dbReference type="GO" id="GO:0007399">
    <property type="term" value="P:nervous system development"/>
    <property type="evidence" value="ECO:0007669"/>
    <property type="project" value="UniProtKB-KW"/>
</dbReference>
<comment type="similarity">
    <text evidence="7">Belongs to the paired homeobox family. Unc-4 subfamily.</text>
</comment>
<keyword evidence="8 9" id="KW-0539">Nucleus</keyword>
<accession>A0A4Y2P4F1</accession>
<dbReference type="InterPro" id="IPR009057">
    <property type="entry name" value="Homeodomain-like_sf"/>
</dbReference>
<reference evidence="12 13" key="1">
    <citation type="journal article" date="2019" name="Sci. Rep.">
        <title>Orb-weaving spider Araneus ventricosus genome elucidates the spidroin gene catalogue.</title>
        <authorList>
            <person name="Kono N."/>
            <person name="Nakamura H."/>
            <person name="Ohtoshi R."/>
            <person name="Moran D.A.P."/>
            <person name="Shinohara A."/>
            <person name="Yoshida Y."/>
            <person name="Fujiwara M."/>
            <person name="Mori M."/>
            <person name="Tomita M."/>
            <person name="Arakawa K."/>
        </authorList>
    </citation>
    <scope>NUCLEOTIDE SEQUENCE [LARGE SCALE GENOMIC DNA]</scope>
</reference>
<gene>
    <name evidence="12" type="primary">unc-4</name>
    <name evidence="12" type="ORF">AVEN_249277_1</name>
</gene>
<evidence type="ECO:0000313" key="13">
    <source>
        <dbReference type="Proteomes" id="UP000499080"/>
    </source>
</evidence>
<dbReference type="Gene3D" id="1.10.10.60">
    <property type="entry name" value="Homeodomain-like"/>
    <property type="match status" value="1"/>
</dbReference>
<dbReference type="EMBL" id="BGPR01010458">
    <property type="protein sequence ID" value="GBN46254.1"/>
    <property type="molecule type" value="Genomic_DNA"/>
</dbReference>
<evidence type="ECO:0000256" key="2">
    <source>
        <dbReference type="ARBA" id="ARBA00022473"/>
    </source>
</evidence>
<evidence type="ECO:0000256" key="1">
    <source>
        <dbReference type="ARBA" id="ARBA00004123"/>
    </source>
</evidence>
<feature type="compositionally biased region" description="Basic and acidic residues" evidence="10">
    <location>
        <begin position="90"/>
        <end position="108"/>
    </location>
</feature>
<comment type="subcellular location">
    <subcellularLocation>
        <location evidence="1 8 9">Nucleus</location>
    </subcellularLocation>
</comment>
<dbReference type="GO" id="GO:1990837">
    <property type="term" value="F:sequence-specific double-stranded DNA binding"/>
    <property type="evidence" value="ECO:0007669"/>
    <property type="project" value="TreeGrafter"/>
</dbReference>